<accession>U5HDA1</accession>
<evidence type="ECO:0000256" key="4">
    <source>
        <dbReference type="ARBA" id="ARBA00022448"/>
    </source>
</evidence>
<dbReference type="Pfam" id="PF00213">
    <property type="entry name" value="OSCP"/>
    <property type="match status" value="1"/>
</dbReference>
<protein>
    <recommendedName>
        <fullName evidence="3">ATP synthase subunit 5, mitochondrial</fullName>
    </recommendedName>
</protein>
<gene>
    <name evidence="9" type="ORF">MVLG_05117</name>
</gene>
<evidence type="ECO:0000256" key="5">
    <source>
        <dbReference type="ARBA" id="ARBA00022781"/>
    </source>
</evidence>
<dbReference type="SUPFAM" id="SSF47928">
    <property type="entry name" value="N-terminal domain of the delta subunit of the F1F0-ATP synthase"/>
    <property type="match status" value="1"/>
</dbReference>
<keyword evidence="6" id="KW-0406">Ion transport</keyword>
<reference evidence="11" key="1">
    <citation type="submission" date="2010-11" db="EMBL/GenBank/DDBJ databases">
        <title>The genome sequence of Microbotryum violaceum strain p1A1 Lamole.</title>
        <authorList>
            <person name="Cuomo C."/>
            <person name="Perlin M."/>
            <person name="Young S.K."/>
            <person name="Zeng Q."/>
            <person name="Gargeya S."/>
            <person name="Alvarado L."/>
            <person name="Berlin A."/>
            <person name="Chapman S.B."/>
            <person name="Chen Z."/>
            <person name="Freedman E."/>
            <person name="Gellesch M."/>
            <person name="Goldberg J."/>
            <person name="Griggs A."/>
            <person name="Gujja S."/>
            <person name="Heilman E."/>
            <person name="Heiman D."/>
            <person name="Howarth C."/>
            <person name="Mehta T."/>
            <person name="Neiman D."/>
            <person name="Pearson M."/>
            <person name="Roberts A."/>
            <person name="Saif S."/>
            <person name="Shea T."/>
            <person name="Shenoy N."/>
            <person name="Sisk P."/>
            <person name="Stolte C."/>
            <person name="Sykes S."/>
            <person name="White J."/>
            <person name="Yandava C."/>
            <person name="Haas B."/>
            <person name="Nusbaum C."/>
            <person name="Birren B."/>
        </authorList>
    </citation>
    <scope>NUCLEOTIDE SEQUENCE [LARGE SCALE GENOMIC DNA]</scope>
    <source>
        <strain evidence="11">p1A1 Lamole</strain>
    </source>
</reference>
<reference evidence="9 11" key="3">
    <citation type="journal article" date="2015" name="BMC Genomics">
        <title>Sex and parasites: genomic and transcriptomic analysis of Microbotryum lychnidis-dioicae, the biotrophic and plant-castrating anther smut fungus.</title>
        <authorList>
            <person name="Perlin M.H."/>
            <person name="Amselem J."/>
            <person name="Fontanillas E."/>
            <person name="Toh S.S."/>
            <person name="Chen Z."/>
            <person name="Goldberg J."/>
            <person name="Duplessis S."/>
            <person name="Henrissat B."/>
            <person name="Young S."/>
            <person name="Zeng Q."/>
            <person name="Aguileta G."/>
            <person name="Petit E."/>
            <person name="Badouin H."/>
            <person name="Andrews J."/>
            <person name="Razeeq D."/>
            <person name="Gabaldon T."/>
            <person name="Quesneville H."/>
            <person name="Giraud T."/>
            <person name="Hood M.E."/>
            <person name="Schultz D.J."/>
            <person name="Cuomo C.A."/>
        </authorList>
    </citation>
    <scope>NUCLEOTIDE SEQUENCE [LARGE SCALE GENOMIC DNA]</scope>
    <source>
        <strain evidence="11">p1A1 Lamole</strain>
        <strain evidence="9">P1A1 Lamole</strain>
    </source>
</reference>
<dbReference type="OMA" id="MVDNIQD"/>
<dbReference type="STRING" id="683840.U5HDA1"/>
<dbReference type="Gene3D" id="1.10.520.20">
    <property type="entry name" value="N-terminal domain of the delta subunit of the F1F0-ATP synthase"/>
    <property type="match status" value="1"/>
</dbReference>
<keyword evidence="5" id="KW-0375">Hydrogen ion transport</keyword>
<dbReference type="InParanoid" id="U5HDA1"/>
<keyword evidence="8" id="KW-0066">ATP synthesis</keyword>
<dbReference type="PRINTS" id="PR00125">
    <property type="entry name" value="ATPASEDELTA"/>
</dbReference>
<dbReference type="HOGENOM" id="CLU_085114_0_0_1"/>
<organism evidence="9">
    <name type="scientific">Microbotryum lychnidis-dioicae (strain p1A1 Lamole / MvSl-1064)</name>
    <name type="common">Anther smut fungus</name>
    <dbReference type="NCBI Taxonomy" id="683840"/>
    <lineage>
        <taxon>Eukaryota</taxon>
        <taxon>Fungi</taxon>
        <taxon>Dikarya</taxon>
        <taxon>Basidiomycota</taxon>
        <taxon>Pucciniomycotina</taxon>
        <taxon>Microbotryomycetes</taxon>
        <taxon>Microbotryales</taxon>
        <taxon>Microbotryaceae</taxon>
        <taxon>Microbotryum</taxon>
    </lineage>
</organism>
<dbReference type="PANTHER" id="PTHR11910">
    <property type="entry name" value="ATP SYNTHASE DELTA CHAIN"/>
    <property type="match status" value="1"/>
</dbReference>
<evidence type="ECO:0000256" key="1">
    <source>
        <dbReference type="ARBA" id="ARBA00004370"/>
    </source>
</evidence>
<evidence type="ECO:0000256" key="6">
    <source>
        <dbReference type="ARBA" id="ARBA00023065"/>
    </source>
</evidence>
<evidence type="ECO:0000313" key="11">
    <source>
        <dbReference type="Proteomes" id="UP000017200"/>
    </source>
</evidence>
<dbReference type="FunCoup" id="U5HDA1">
    <property type="interactions" value="247"/>
</dbReference>
<dbReference type="GO" id="GO:0005743">
    <property type="term" value="C:mitochondrial inner membrane"/>
    <property type="evidence" value="ECO:0007669"/>
    <property type="project" value="EnsemblFungi"/>
</dbReference>
<dbReference type="EMBL" id="AEIJ01000508">
    <property type="status" value="NOT_ANNOTATED_CDS"/>
    <property type="molecule type" value="Genomic_DNA"/>
</dbReference>
<proteinExistence type="inferred from homology"/>
<dbReference type="HAMAP" id="MF_01416">
    <property type="entry name" value="ATP_synth_delta_bact"/>
    <property type="match status" value="1"/>
</dbReference>
<dbReference type="InterPro" id="IPR026015">
    <property type="entry name" value="ATP_synth_OSCP/delta_N_sf"/>
</dbReference>
<evidence type="ECO:0000256" key="7">
    <source>
        <dbReference type="ARBA" id="ARBA00023136"/>
    </source>
</evidence>
<evidence type="ECO:0000313" key="10">
    <source>
        <dbReference type="EnsemblFungi" id="MVLG_05117T0"/>
    </source>
</evidence>
<dbReference type="EnsemblFungi" id="MVLG_05117T0">
    <property type="protein sequence ID" value="MVLG_05117T0"/>
    <property type="gene ID" value="MVLG_05117"/>
</dbReference>
<keyword evidence="4" id="KW-0813">Transport</keyword>
<evidence type="ECO:0000256" key="3">
    <source>
        <dbReference type="ARBA" id="ARBA00014723"/>
    </source>
</evidence>
<dbReference type="GO" id="GO:0045259">
    <property type="term" value="C:proton-transporting ATP synthase complex"/>
    <property type="evidence" value="ECO:0007669"/>
    <property type="project" value="EnsemblFungi"/>
</dbReference>
<name>U5HDA1_USTV1</name>
<dbReference type="OrthoDB" id="1262810at2759"/>
<reference evidence="9" key="2">
    <citation type="submission" date="2010-11" db="EMBL/GenBank/DDBJ databases">
        <authorList>
            <consortium name="The Broad Institute Genome Sequencing Platform"/>
            <person name="Earl A."/>
            <person name="Ward D."/>
            <person name="Feldgarden M."/>
            <person name="Gevers D."/>
            <person name="Butler R."/>
            <person name="Young S.K."/>
            <person name="Zeng Q."/>
            <person name="Gargeya S."/>
            <person name="Fitzgerald M."/>
            <person name="Haas B."/>
            <person name="Abouelleil A."/>
            <person name="Alvarado L."/>
            <person name="Arachchi H.M."/>
            <person name="Berlin A."/>
            <person name="Brown A."/>
            <person name="Chapman S.B."/>
            <person name="Chen Z."/>
            <person name="Dunbar C."/>
            <person name="Freedman E."/>
            <person name="Gearin G."/>
            <person name="Gellesch M."/>
            <person name="Goldberg J."/>
            <person name="Griggs A."/>
            <person name="Gujja S."/>
            <person name="Heilman E."/>
            <person name="Heiman D."/>
            <person name="Howarth C."/>
            <person name="Larson L."/>
            <person name="Lui A."/>
            <person name="MacDonald P.J.P."/>
            <person name="Mehta T."/>
            <person name="Montmayeur A."/>
            <person name="Murphy C."/>
            <person name="Neiman D."/>
            <person name="Pearson M."/>
            <person name="Priest M."/>
            <person name="Roberts A."/>
            <person name="Saif S."/>
            <person name="Shea T."/>
            <person name="Shenoy N."/>
            <person name="Sisk P."/>
            <person name="Stolte C."/>
            <person name="Sykes S."/>
            <person name="White J."/>
            <person name="Yandava C."/>
            <person name="Wortman J."/>
            <person name="Nusbaum C."/>
            <person name="Birren B."/>
        </authorList>
    </citation>
    <scope>NUCLEOTIDE SEQUENCE</scope>
    <source>
        <strain evidence="9">P1A1 Lamole</strain>
    </source>
</reference>
<dbReference type="Proteomes" id="UP000017200">
    <property type="component" value="Unassembled WGS sequence"/>
</dbReference>
<sequence>MGNCRPLAGEGKARADWFAPYSQRSIVCPTPPTHSLLSSVIMFARQVARQVRTYATSASTAPPIQLHGLSGKYAGALFTAAAKKGGDALKKVQGDLEAVHKTITAEPMIQDFLSNPVLSSADKSKGIDELLNRSKATGSDLTKNFFEVLAENGRLYQADKTIADFLEIMSAHRGEVKVTITTAQPLERDLQKRLEDSLKQSSLAGSGKTLVIENKVNEAVLGGLIVDFDGKSVDLSVASKVNKLNATLQESV</sequence>
<reference evidence="10" key="4">
    <citation type="submission" date="2015-06" db="UniProtKB">
        <authorList>
            <consortium name="EnsemblFungi"/>
        </authorList>
    </citation>
    <scope>IDENTIFICATION</scope>
</reference>
<dbReference type="NCBIfam" id="TIGR01145">
    <property type="entry name" value="ATP_synt_delta"/>
    <property type="match status" value="1"/>
</dbReference>
<comment type="similarity">
    <text evidence="2">Belongs to the ATPase delta chain family.</text>
</comment>
<dbReference type="InterPro" id="IPR000711">
    <property type="entry name" value="ATPase_OSCP/dsu"/>
</dbReference>
<evidence type="ECO:0000256" key="8">
    <source>
        <dbReference type="ARBA" id="ARBA00023310"/>
    </source>
</evidence>
<dbReference type="EMBL" id="GL541706">
    <property type="protein sequence ID" value="KDE04469.1"/>
    <property type="molecule type" value="Genomic_DNA"/>
</dbReference>
<dbReference type="GO" id="GO:0046933">
    <property type="term" value="F:proton-transporting ATP synthase activity, rotational mechanism"/>
    <property type="evidence" value="ECO:0007669"/>
    <property type="project" value="EnsemblFungi"/>
</dbReference>
<comment type="subcellular location">
    <subcellularLocation>
        <location evidence="1">Membrane</location>
    </subcellularLocation>
</comment>
<evidence type="ECO:0000313" key="9">
    <source>
        <dbReference type="EMBL" id="KDE04469.1"/>
    </source>
</evidence>
<keyword evidence="11" id="KW-1185">Reference proteome</keyword>
<dbReference type="AlphaFoldDB" id="U5HDA1"/>
<evidence type="ECO:0000256" key="2">
    <source>
        <dbReference type="ARBA" id="ARBA00007046"/>
    </source>
</evidence>
<keyword evidence="7" id="KW-0472">Membrane</keyword>